<evidence type="ECO:0000259" key="1">
    <source>
        <dbReference type="Pfam" id="PF08242"/>
    </source>
</evidence>
<evidence type="ECO:0000313" key="2">
    <source>
        <dbReference type="EMBL" id="GHE79175.1"/>
    </source>
</evidence>
<accession>A0ABQ3IGP3</accession>
<dbReference type="SUPFAM" id="SSF53335">
    <property type="entry name" value="S-adenosyl-L-methionine-dependent methyltransferases"/>
    <property type="match status" value="1"/>
</dbReference>
<name>A0ABQ3IGP3_9PSEU</name>
<evidence type="ECO:0000313" key="3">
    <source>
        <dbReference type="Proteomes" id="UP000605897"/>
    </source>
</evidence>
<comment type="caution">
    <text evidence="2">The sequence shown here is derived from an EMBL/GenBank/DDBJ whole genome shotgun (WGS) entry which is preliminary data.</text>
</comment>
<dbReference type="Gene3D" id="3.40.50.150">
    <property type="entry name" value="Vaccinia Virus protein VP39"/>
    <property type="match status" value="1"/>
</dbReference>
<feature type="domain" description="Methyltransferase type 12" evidence="1">
    <location>
        <begin position="101"/>
        <end position="201"/>
    </location>
</feature>
<dbReference type="CDD" id="cd02440">
    <property type="entry name" value="AdoMet_MTases"/>
    <property type="match status" value="1"/>
</dbReference>
<dbReference type="Proteomes" id="UP000605897">
    <property type="component" value="Unassembled WGS sequence"/>
</dbReference>
<dbReference type="InterPro" id="IPR029063">
    <property type="entry name" value="SAM-dependent_MTases_sf"/>
</dbReference>
<protein>
    <recommendedName>
        <fullName evidence="1">Methyltransferase type 12 domain-containing protein</fullName>
    </recommendedName>
</protein>
<dbReference type="PANTHER" id="PTHR43861">
    <property type="entry name" value="TRANS-ACONITATE 2-METHYLTRANSFERASE-RELATED"/>
    <property type="match status" value="1"/>
</dbReference>
<keyword evidence="3" id="KW-1185">Reference proteome</keyword>
<dbReference type="InterPro" id="IPR013217">
    <property type="entry name" value="Methyltransf_12"/>
</dbReference>
<dbReference type="EMBL" id="BNAU01000001">
    <property type="protein sequence ID" value="GHE79175.1"/>
    <property type="molecule type" value="Genomic_DNA"/>
</dbReference>
<organism evidence="2 3">
    <name type="scientific">Amycolatopsis deserti</name>
    <dbReference type="NCBI Taxonomy" id="185696"/>
    <lineage>
        <taxon>Bacteria</taxon>
        <taxon>Bacillati</taxon>
        <taxon>Actinomycetota</taxon>
        <taxon>Actinomycetes</taxon>
        <taxon>Pseudonocardiales</taxon>
        <taxon>Pseudonocardiaceae</taxon>
        <taxon>Amycolatopsis</taxon>
    </lineage>
</organism>
<dbReference type="Pfam" id="PF08242">
    <property type="entry name" value="Methyltransf_12"/>
    <property type="match status" value="1"/>
</dbReference>
<dbReference type="RefSeq" id="WP_191242946.1">
    <property type="nucleotide sequence ID" value="NZ_BNAU01000001.1"/>
</dbReference>
<gene>
    <name evidence="2" type="ORF">GCM10017786_06220</name>
</gene>
<reference evidence="3" key="1">
    <citation type="journal article" date="2019" name="Int. J. Syst. Evol. Microbiol.">
        <title>The Global Catalogue of Microorganisms (GCM) 10K type strain sequencing project: providing services to taxonomists for standard genome sequencing and annotation.</title>
        <authorList>
            <consortium name="The Broad Institute Genomics Platform"/>
            <consortium name="The Broad Institute Genome Sequencing Center for Infectious Disease"/>
            <person name="Wu L."/>
            <person name="Ma J."/>
        </authorList>
    </citation>
    <scope>NUCLEOTIDE SEQUENCE [LARGE SCALE GENOMIC DNA]</scope>
    <source>
        <strain evidence="3">CGMCC 4.7677</strain>
    </source>
</reference>
<proteinExistence type="predicted"/>
<sequence length="270" mass="30648">MPSSRQHVPTARHAASLARAAWHRGLATIGLTHSERRISADAQSYWAEPADEDWKDNSHWADGPVFGNSDLWREIGRRHLELFHRGARLAEFTRPWDRIVEWGCGGGANAVHFAPRAREEFVGIDISADSLAECEKQVKGVCDTPFRGVEIDVTDPEAVLRHVTEPCDIFLCLYVFEVLPTPEYGQRVLRLAHRMLAPGGLALVQIKYDDGRWVSKPRRRAYKSGVSQMTTYPIAGFWQLAERCGFKPEGIELVPQNELDERYAYFFLSK</sequence>
<dbReference type="PANTHER" id="PTHR43861:SF1">
    <property type="entry name" value="TRANS-ACONITATE 2-METHYLTRANSFERASE"/>
    <property type="match status" value="1"/>
</dbReference>